<proteinExistence type="predicted"/>
<accession>A0ABV0J782</accession>
<name>A0ABV0J782_9CYAN</name>
<sequence>MEGQAQGAQQINEAMMQLRDTSEQTADSLKEINQAIELLKEVAQILSEGISRFKVNSSKHKAYVEA</sequence>
<dbReference type="RefSeq" id="WP_190435953.1">
    <property type="nucleotide sequence ID" value="NZ_JAMPKM010000005.1"/>
</dbReference>
<dbReference type="EMBL" id="JAMPKM010000005">
    <property type="protein sequence ID" value="MEP0817645.1"/>
    <property type="molecule type" value="Genomic_DNA"/>
</dbReference>
<dbReference type="Proteomes" id="UP001464891">
    <property type="component" value="Unassembled WGS sequence"/>
</dbReference>
<keyword evidence="2" id="KW-1185">Reference proteome</keyword>
<dbReference type="Gene3D" id="1.10.287.950">
    <property type="entry name" value="Methyl-accepting chemotaxis protein"/>
    <property type="match status" value="1"/>
</dbReference>
<reference evidence="1 2" key="1">
    <citation type="submission" date="2022-04" db="EMBL/GenBank/DDBJ databases">
        <title>Positive selection, recombination, and allopatry shape intraspecific diversity of widespread and dominant cyanobacteria.</title>
        <authorList>
            <person name="Wei J."/>
            <person name="Shu W."/>
            <person name="Hu C."/>
        </authorList>
    </citation>
    <scope>NUCLEOTIDE SEQUENCE [LARGE SCALE GENOMIC DNA]</scope>
    <source>
        <strain evidence="1 2">GB2-A4</strain>
    </source>
</reference>
<dbReference type="SUPFAM" id="SSF58104">
    <property type="entry name" value="Methyl-accepting chemotaxis protein (MCP) signaling domain"/>
    <property type="match status" value="1"/>
</dbReference>
<protein>
    <recommendedName>
        <fullName evidence="3">Methyl-accepting chemotaxis protein</fullName>
    </recommendedName>
</protein>
<evidence type="ECO:0008006" key="3">
    <source>
        <dbReference type="Google" id="ProtNLM"/>
    </source>
</evidence>
<evidence type="ECO:0000313" key="1">
    <source>
        <dbReference type="EMBL" id="MEP0817645.1"/>
    </source>
</evidence>
<gene>
    <name evidence="1" type="ORF">NC998_11100</name>
</gene>
<organism evidence="1 2">
    <name type="scientific">Trichocoleus desertorum GB2-A4</name>
    <dbReference type="NCBI Taxonomy" id="2933944"/>
    <lineage>
        <taxon>Bacteria</taxon>
        <taxon>Bacillati</taxon>
        <taxon>Cyanobacteriota</taxon>
        <taxon>Cyanophyceae</taxon>
        <taxon>Leptolyngbyales</taxon>
        <taxon>Trichocoleusaceae</taxon>
        <taxon>Trichocoleus</taxon>
    </lineage>
</organism>
<evidence type="ECO:0000313" key="2">
    <source>
        <dbReference type="Proteomes" id="UP001464891"/>
    </source>
</evidence>
<comment type="caution">
    <text evidence="1">The sequence shown here is derived from an EMBL/GenBank/DDBJ whole genome shotgun (WGS) entry which is preliminary data.</text>
</comment>